<keyword evidence="1" id="KW-0812">Transmembrane</keyword>
<proteinExistence type="predicted"/>
<dbReference type="RefSeq" id="WP_207333957.1">
    <property type="nucleotide sequence ID" value="NZ_JAFMYU010000002.1"/>
</dbReference>
<dbReference type="EMBL" id="JAFMYU010000002">
    <property type="protein sequence ID" value="MBO0929990.1"/>
    <property type="molecule type" value="Genomic_DNA"/>
</dbReference>
<evidence type="ECO:0000256" key="1">
    <source>
        <dbReference type="SAM" id="Phobius"/>
    </source>
</evidence>
<evidence type="ECO:0000313" key="3">
    <source>
        <dbReference type="Proteomes" id="UP000664795"/>
    </source>
</evidence>
<organism evidence="2 3">
    <name type="scientific">Fibrella aquatilis</name>
    <dbReference type="NCBI Taxonomy" id="2817059"/>
    <lineage>
        <taxon>Bacteria</taxon>
        <taxon>Pseudomonadati</taxon>
        <taxon>Bacteroidota</taxon>
        <taxon>Cytophagia</taxon>
        <taxon>Cytophagales</taxon>
        <taxon>Spirosomataceae</taxon>
        <taxon>Fibrella</taxon>
    </lineage>
</organism>
<dbReference type="Proteomes" id="UP000664795">
    <property type="component" value="Unassembled WGS sequence"/>
</dbReference>
<comment type="caution">
    <text evidence="2">The sequence shown here is derived from an EMBL/GenBank/DDBJ whole genome shotgun (WGS) entry which is preliminary data.</text>
</comment>
<reference evidence="2 3" key="1">
    <citation type="submission" date="2021-03" db="EMBL/GenBank/DDBJ databases">
        <title>Fibrella sp. HMF5036 genome sequencing and assembly.</title>
        <authorList>
            <person name="Kang H."/>
            <person name="Kim H."/>
            <person name="Bae S."/>
            <person name="Joh K."/>
        </authorList>
    </citation>
    <scope>NUCLEOTIDE SEQUENCE [LARGE SCALE GENOMIC DNA]</scope>
    <source>
        <strain evidence="2 3">HMF5036</strain>
    </source>
</reference>
<accession>A0A939G2Q2</accession>
<dbReference type="AlphaFoldDB" id="A0A939G2Q2"/>
<sequence length="107" mass="12150">MHNRSRKRFLWIPVFAAMACSLLVALIMYLWNTVLVAVVAVRPVTFWQAAGLFLLSRLLVGGWPGGGRGRHGGGPAWRGKWQQMSDEDKRRFKEQFRAKFRHGPGEG</sequence>
<feature type="transmembrane region" description="Helical" evidence="1">
    <location>
        <begin position="37"/>
        <end position="60"/>
    </location>
</feature>
<evidence type="ECO:0000313" key="2">
    <source>
        <dbReference type="EMBL" id="MBO0929990.1"/>
    </source>
</evidence>
<keyword evidence="3" id="KW-1185">Reference proteome</keyword>
<gene>
    <name evidence="2" type="ORF">J2I48_03245</name>
</gene>
<feature type="transmembrane region" description="Helical" evidence="1">
    <location>
        <begin position="9"/>
        <end position="31"/>
    </location>
</feature>
<keyword evidence="1" id="KW-1133">Transmembrane helix</keyword>
<dbReference type="PROSITE" id="PS51257">
    <property type="entry name" value="PROKAR_LIPOPROTEIN"/>
    <property type="match status" value="1"/>
</dbReference>
<name>A0A939G2Q2_9BACT</name>
<keyword evidence="1" id="KW-0472">Membrane</keyword>
<protein>
    <submittedName>
        <fullName evidence="2">Uncharacterized protein</fullName>
    </submittedName>
</protein>